<dbReference type="RefSeq" id="WP_205892514.1">
    <property type="nucleotide sequence ID" value="NZ_JADEVO010000011.1"/>
</dbReference>
<keyword evidence="2" id="KW-1185">Reference proteome</keyword>
<sequence>MNANKCNTEAAWVDPDDAPELTDAFFKRADEFNGTRLVRRGRPKADVVRERITIRLEPDVLAQFKASGPGWQTRMNAALADWLKTHTPGDLKA</sequence>
<dbReference type="Pfam" id="PF14384">
    <property type="entry name" value="BrnA_antitoxin"/>
    <property type="match status" value="1"/>
</dbReference>
<evidence type="ECO:0000313" key="1">
    <source>
        <dbReference type="EMBL" id="MBN3965620.1"/>
    </source>
</evidence>
<dbReference type="InterPro" id="IPR025528">
    <property type="entry name" value="BrnA_antitoxin"/>
</dbReference>
<protein>
    <submittedName>
        <fullName evidence="1">BrnA antitoxin family protein</fullName>
    </submittedName>
</protein>
<comment type="caution">
    <text evidence="1">The sequence shown here is derived from an EMBL/GenBank/DDBJ whole genome shotgun (WGS) entry which is preliminary data.</text>
</comment>
<dbReference type="Proteomes" id="UP000772591">
    <property type="component" value="Unassembled WGS sequence"/>
</dbReference>
<evidence type="ECO:0000313" key="2">
    <source>
        <dbReference type="Proteomes" id="UP000772591"/>
    </source>
</evidence>
<accession>A0ABS3AGT0</accession>
<name>A0ABS3AGT0_9PSED</name>
<dbReference type="EMBL" id="JADEVO010000011">
    <property type="protein sequence ID" value="MBN3965620.1"/>
    <property type="molecule type" value="Genomic_DNA"/>
</dbReference>
<gene>
    <name evidence="1" type="ORF">IMW75_10025</name>
</gene>
<reference evidence="1 2" key="1">
    <citation type="journal article" date="2021" name="Int. J. Syst. Evol. Microbiol.">
        <title>Pseudomonas piscium sp. nov., Pseudomonas pisciculturae sp. nov., Pseudomonas mucoides sp. nov. and Pseudomonas neuropathica sp. nov. isolated from rainbow trout.</title>
        <authorList>
            <person name="Duman M."/>
            <person name="Mulet M."/>
            <person name="Altun S."/>
            <person name="Saticioglu I.B."/>
            <person name="Gomila M."/>
            <person name="Lalucat J."/>
            <person name="Garcia-Valdes E."/>
        </authorList>
    </citation>
    <scope>NUCLEOTIDE SEQUENCE [LARGE SCALE GENOMIC DNA]</scope>
    <source>
        <strain evidence="1 2">LMG 28632</strain>
    </source>
</reference>
<proteinExistence type="predicted"/>
<organism evidence="1 2">
    <name type="scientific">Pseudomonas gregormendelii</name>
    <dbReference type="NCBI Taxonomy" id="1628277"/>
    <lineage>
        <taxon>Bacteria</taxon>
        <taxon>Pseudomonadati</taxon>
        <taxon>Pseudomonadota</taxon>
        <taxon>Gammaproteobacteria</taxon>
        <taxon>Pseudomonadales</taxon>
        <taxon>Pseudomonadaceae</taxon>
        <taxon>Pseudomonas</taxon>
    </lineage>
</organism>